<dbReference type="HOGENOM" id="CLU_029848_0_0_2"/>
<dbReference type="AlphaFoldDB" id="F6BD33"/>
<keyword evidence="6 8" id="KW-0460">Magnesium</keyword>
<feature type="binding site" evidence="8">
    <location>
        <begin position="252"/>
        <end position="258"/>
    </location>
    <ligand>
        <name>substrate</name>
    </ligand>
</feature>
<evidence type="ECO:0000256" key="3">
    <source>
        <dbReference type="ARBA" id="ARBA00022723"/>
    </source>
</evidence>
<keyword evidence="1 8" id="KW-0963">Cytoplasm</keyword>
<feature type="binding site" description="in other chain" evidence="8">
    <location>
        <begin position="13"/>
        <end position="16"/>
    </location>
    <ligand>
        <name>IMP</name>
        <dbReference type="ChEBI" id="CHEBI:58053"/>
        <note>ligand shared between dimeric partners</note>
    </ligand>
</feature>
<comment type="function">
    <text evidence="8">Plays an important role in the de novo pathway of purine nucleotide biosynthesis. Catalyzes the first committed step in the biosynthesis of AMP from IMP.</text>
</comment>
<comment type="similarity">
    <text evidence="8 9">Belongs to the adenylosuccinate synthetase family.</text>
</comment>
<dbReference type="InterPro" id="IPR042109">
    <property type="entry name" value="Adenylosuccinate_synth_dom1"/>
</dbReference>
<dbReference type="SUPFAM" id="SSF52540">
    <property type="entry name" value="P-loop containing nucleoside triphosphate hydrolases"/>
    <property type="match status" value="1"/>
</dbReference>
<keyword evidence="3 8" id="KW-0479">Metal-binding</keyword>
<feature type="binding site" evidence="8">
    <location>
        <position position="258"/>
    </location>
    <ligand>
        <name>GTP</name>
        <dbReference type="ChEBI" id="CHEBI:37565"/>
    </ligand>
</feature>
<dbReference type="PROSITE" id="PS01266">
    <property type="entry name" value="ADENYLOSUCCIN_SYN_1"/>
    <property type="match status" value="1"/>
</dbReference>
<keyword evidence="5 8" id="KW-0658">Purine biosynthesis</keyword>
<proteinExistence type="inferred from homology"/>
<name>F6BD33_METIK</name>
<dbReference type="HAMAP" id="MF_00011">
    <property type="entry name" value="Adenylosucc_synth"/>
    <property type="match status" value="1"/>
</dbReference>
<feature type="binding site" description="in other chain" evidence="8">
    <location>
        <position position="256"/>
    </location>
    <ligand>
        <name>IMP</name>
        <dbReference type="ChEBI" id="CHEBI:58053"/>
        <note>ligand shared between dimeric partners</note>
    </ligand>
</feature>
<keyword evidence="2 8" id="KW-0436">Ligase</keyword>
<dbReference type="GO" id="GO:0044208">
    <property type="term" value="P:'de novo' AMP biosynthetic process"/>
    <property type="evidence" value="ECO:0007669"/>
    <property type="project" value="UniProtKB-UniRule"/>
</dbReference>
<evidence type="ECO:0000256" key="8">
    <source>
        <dbReference type="HAMAP-Rule" id="MF_00011"/>
    </source>
</evidence>
<dbReference type="PANTHER" id="PTHR11846">
    <property type="entry name" value="ADENYLOSUCCINATE SYNTHETASE"/>
    <property type="match status" value="1"/>
</dbReference>
<feature type="binding site" evidence="8">
    <location>
        <position position="42"/>
    </location>
    <ligand>
        <name>Mg(2+)</name>
        <dbReference type="ChEBI" id="CHEBI:18420"/>
    </ligand>
</feature>
<dbReference type="GO" id="GO:0005737">
    <property type="term" value="C:cytoplasm"/>
    <property type="evidence" value="ECO:0007669"/>
    <property type="project" value="UniProtKB-SubCell"/>
</dbReference>
<dbReference type="STRING" id="880724.Metig_0850"/>
<evidence type="ECO:0000256" key="7">
    <source>
        <dbReference type="ARBA" id="ARBA00023134"/>
    </source>
</evidence>
<evidence type="ECO:0000256" key="2">
    <source>
        <dbReference type="ARBA" id="ARBA00022598"/>
    </source>
</evidence>
<feature type="binding site" evidence="8">
    <location>
        <begin position="284"/>
        <end position="286"/>
    </location>
    <ligand>
        <name>GTP</name>
        <dbReference type="ChEBI" id="CHEBI:37565"/>
    </ligand>
</feature>
<feature type="binding site" evidence="8">
    <location>
        <begin position="12"/>
        <end position="18"/>
    </location>
    <ligand>
        <name>GTP</name>
        <dbReference type="ChEBI" id="CHEBI:37565"/>
    </ligand>
</feature>
<dbReference type="OrthoDB" id="372247at2157"/>
<evidence type="ECO:0000256" key="9">
    <source>
        <dbReference type="RuleBase" id="RU000520"/>
    </source>
</evidence>
<evidence type="ECO:0000256" key="4">
    <source>
        <dbReference type="ARBA" id="ARBA00022741"/>
    </source>
</evidence>
<gene>
    <name evidence="8" type="primary">purA</name>
    <name evidence="10" type="ordered locus">Metig_0850</name>
</gene>
<dbReference type="GO" id="GO:0005525">
    <property type="term" value="F:GTP binding"/>
    <property type="evidence" value="ECO:0007669"/>
    <property type="project" value="UniProtKB-UniRule"/>
</dbReference>
<dbReference type="InterPro" id="IPR001114">
    <property type="entry name" value="Adenylosuccinate_synthetase"/>
</dbReference>
<feature type="binding site" description="in other chain" evidence="8">
    <location>
        <position position="179"/>
    </location>
    <ligand>
        <name>IMP</name>
        <dbReference type="ChEBI" id="CHEBI:58053"/>
        <note>ligand shared between dimeric partners</note>
    </ligand>
</feature>
<dbReference type="Proteomes" id="UP000009227">
    <property type="component" value="Chromosome"/>
</dbReference>
<feature type="binding site" evidence="8">
    <location>
        <position position="13"/>
    </location>
    <ligand>
        <name>Mg(2+)</name>
        <dbReference type="ChEBI" id="CHEBI:18420"/>
    </ligand>
</feature>
<keyword evidence="4 8" id="KW-0547">Nucleotide-binding</keyword>
<feature type="binding site" description="in other chain" evidence="8">
    <location>
        <position position="194"/>
    </location>
    <ligand>
        <name>IMP</name>
        <dbReference type="ChEBI" id="CHEBI:58053"/>
        <note>ligand shared between dimeric partners</note>
    </ligand>
</feature>
<dbReference type="Gene3D" id="1.10.300.10">
    <property type="entry name" value="Adenylosuccinate Synthetase, subunit A, domain 2"/>
    <property type="match status" value="1"/>
</dbReference>
<feature type="binding site" description="in other chain" evidence="8">
    <location>
        <position position="127"/>
    </location>
    <ligand>
        <name>IMP</name>
        <dbReference type="ChEBI" id="CHEBI:58053"/>
        <note>ligand shared between dimeric partners</note>
    </ligand>
</feature>
<evidence type="ECO:0000313" key="11">
    <source>
        <dbReference type="Proteomes" id="UP000009227"/>
    </source>
</evidence>
<dbReference type="EC" id="6.3.4.4" evidence="8 9"/>
<dbReference type="InterPro" id="IPR042111">
    <property type="entry name" value="Adenylosuccinate_synth_dom3"/>
</dbReference>
<dbReference type="PANTHER" id="PTHR11846:SF0">
    <property type="entry name" value="ADENYLOSUCCINATE SYNTHETASE"/>
    <property type="match status" value="1"/>
</dbReference>
<dbReference type="InterPro" id="IPR042110">
    <property type="entry name" value="Adenylosuccinate_synth_dom2"/>
</dbReference>
<feature type="binding site" evidence="8">
    <location>
        <position position="141"/>
    </location>
    <ligand>
        <name>IMP</name>
        <dbReference type="ChEBI" id="CHEBI:58053"/>
        <note>ligand shared between dimeric partners</note>
    </ligand>
</feature>
<dbReference type="GO" id="GO:0004019">
    <property type="term" value="F:adenylosuccinate synthase activity"/>
    <property type="evidence" value="ECO:0007669"/>
    <property type="project" value="UniProtKB-UniRule"/>
</dbReference>
<dbReference type="Gene3D" id="3.90.170.10">
    <property type="entry name" value="Adenylosuccinate Synthetase, subunit A, domain 3"/>
    <property type="match status" value="2"/>
</dbReference>
<reference evidence="10 11" key="1">
    <citation type="submission" date="2011-05" db="EMBL/GenBank/DDBJ databases">
        <title>Complete sequence of Methanotorris igneus Kol 5.</title>
        <authorList>
            <consortium name="US DOE Joint Genome Institute"/>
            <person name="Lucas S."/>
            <person name="Han J."/>
            <person name="Lapidus A."/>
            <person name="Cheng J.-F."/>
            <person name="Goodwin L."/>
            <person name="Pitluck S."/>
            <person name="Peters L."/>
            <person name="Mikhailova N."/>
            <person name="Chertkov O."/>
            <person name="Han C."/>
            <person name="Tapia R."/>
            <person name="Land M."/>
            <person name="Hauser L."/>
            <person name="Kyrpides N."/>
            <person name="Ivanova N."/>
            <person name="Pagani I."/>
            <person name="Sieprawska-Lupa M."/>
            <person name="Whitman W."/>
            <person name="Woyke T."/>
        </authorList>
    </citation>
    <scope>NUCLEOTIDE SEQUENCE [LARGE SCALE GENOMIC DNA]</scope>
    <source>
        <strain evidence="11">DSM 5666 / JCM 11834 / Kol 5</strain>
    </source>
</reference>
<dbReference type="KEGG" id="mig:Metig_0850"/>
<dbReference type="RefSeq" id="WP_013798996.1">
    <property type="nucleotide sequence ID" value="NC_015562.1"/>
</dbReference>
<sequence length="339" mass="37129">MTCTIIVGGQWGDEGKGKIVSYLCEKDSPYIIARGGVGPNAGHTVEVDGEKYGIRMVPTGFPNKKVKLAIGAGVLVDPEVLLKEVEMLEKFDVRKRLIIDYRCGIIEEKHRLMDKSNEHLSKEIGSTGTGCGPANVDRALRILKQAKDIEALKEFLGDVSEEVNDAIDAGKNVMIEGTQGTLLSLYYGTYPYVTSKDTTASTFAADVGIGPTKVDEVIVVFKSFPTRVGCGPFPTEMPLEEAEKLGIVEYGTVTGRRRRVGYFDFELAKKVCRLNGATQIALTCLDKYDNACYGITEYGELTDKAIEFIEKIEKATGVPVTIISTGPELHQTIDRRDEL</sequence>
<dbReference type="FunFam" id="3.40.440.10:FF:000007">
    <property type="entry name" value="Adenylosuccinate synthetase"/>
    <property type="match status" value="1"/>
</dbReference>
<protein>
    <recommendedName>
        <fullName evidence="8 9">Adenylosuccinate synthetase</fullName>
        <shortName evidence="8">AMPSase</shortName>
        <shortName evidence="8">AdSS</shortName>
        <ecNumber evidence="8 9">6.3.4.4</ecNumber>
    </recommendedName>
    <alternativeName>
        <fullName evidence="8">IMP--aspartate ligase</fullName>
    </alternativeName>
</protein>
<comment type="subunit">
    <text evidence="8">Homodimer.</text>
</comment>
<dbReference type="GO" id="GO:0046040">
    <property type="term" value="P:IMP metabolic process"/>
    <property type="evidence" value="ECO:0007669"/>
    <property type="project" value="TreeGrafter"/>
</dbReference>
<evidence type="ECO:0000256" key="6">
    <source>
        <dbReference type="ARBA" id="ARBA00022842"/>
    </source>
</evidence>
<dbReference type="EMBL" id="CP002737">
    <property type="protein sequence ID" value="AEF96394.1"/>
    <property type="molecule type" value="Genomic_DNA"/>
</dbReference>
<feature type="active site" description="Proton acceptor" evidence="8">
    <location>
        <position position="13"/>
    </location>
</feature>
<dbReference type="Pfam" id="PF00709">
    <property type="entry name" value="Adenylsucc_synt"/>
    <property type="match status" value="2"/>
</dbReference>
<dbReference type="GeneID" id="10643691"/>
<comment type="pathway">
    <text evidence="8 9">Purine metabolism; AMP biosynthesis via de novo pathway; AMP from IMP: step 1/2.</text>
</comment>
<evidence type="ECO:0000313" key="10">
    <source>
        <dbReference type="EMBL" id="AEF96394.1"/>
    </source>
</evidence>
<feature type="binding site" description="in other chain" evidence="8">
    <location>
        <begin position="40"/>
        <end position="43"/>
    </location>
    <ligand>
        <name>IMP</name>
        <dbReference type="ChEBI" id="CHEBI:58053"/>
        <note>ligand shared between dimeric partners</note>
    </ligand>
</feature>
<dbReference type="SMART" id="SM00788">
    <property type="entry name" value="Adenylsucc_synt"/>
    <property type="match status" value="1"/>
</dbReference>
<dbReference type="InterPro" id="IPR018220">
    <property type="entry name" value="Adenylosuccin_syn_GTP-bd"/>
</dbReference>
<feature type="binding site" evidence="8">
    <location>
        <begin position="42"/>
        <end position="44"/>
    </location>
    <ligand>
        <name>GTP</name>
        <dbReference type="ChEBI" id="CHEBI:37565"/>
    </ligand>
</feature>
<dbReference type="UniPathway" id="UPA00075">
    <property type="reaction ID" value="UER00335"/>
</dbReference>
<dbReference type="CDD" id="cd03108">
    <property type="entry name" value="AdSS"/>
    <property type="match status" value="1"/>
</dbReference>
<organism evidence="11">
    <name type="scientific">Methanotorris igneus (strain DSM 5666 / JCM 11834 / Kol 5)</name>
    <dbReference type="NCBI Taxonomy" id="880724"/>
    <lineage>
        <taxon>Archaea</taxon>
        <taxon>Methanobacteriati</taxon>
        <taxon>Methanobacteriota</taxon>
        <taxon>Methanomada group</taxon>
        <taxon>Methanococci</taxon>
        <taxon>Methanococcales</taxon>
        <taxon>Methanocaldococcaceae</taxon>
        <taxon>Methanotorris</taxon>
    </lineage>
</organism>
<evidence type="ECO:0000256" key="5">
    <source>
        <dbReference type="ARBA" id="ARBA00022755"/>
    </source>
</evidence>
<evidence type="ECO:0000256" key="1">
    <source>
        <dbReference type="ARBA" id="ARBA00022490"/>
    </source>
</evidence>
<dbReference type="GO" id="GO:0000287">
    <property type="term" value="F:magnesium ion binding"/>
    <property type="evidence" value="ECO:0007669"/>
    <property type="project" value="UniProtKB-UniRule"/>
</dbReference>
<dbReference type="Gene3D" id="3.40.440.10">
    <property type="entry name" value="Adenylosuccinate Synthetase, subunit A, domain 1"/>
    <property type="match status" value="2"/>
</dbReference>
<keyword evidence="7 8" id="KW-0342">GTP-binding</keyword>
<comment type="cofactor">
    <cofactor evidence="8">
        <name>Mg(2+)</name>
        <dbReference type="ChEBI" id="CHEBI:18420"/>
    </cofactor>
    <text evidence="8">Binds 1 Mg(2+) ion per subunit.</text>
</comment>
<keyword evidence="11" id="KW-1185">Reference proteome</keyword>
<feature type="binding site" evidence="8">
    <location>
        <begin position="324"/>
        <end position="326"/>
    </location>
    <ligand>
        <name>GTP</name>
        <dbReference type="ChEBI" id="CHEBI:37565"/>
    </ligand>
</feature>
<feature type="active site" description="Proton donor" evidence="8">
    <location>
        <position position="43"/>
    </location>
</feature>
<dbReference type="NCBIfam" id="NF003295">
    <property type="entry name" value="PRK04293.1"/>
    <property type="match status" value="1"/>
</dbReference>
<dbReference type="InterPro" id="IPR027417">
    <property type="entry name" value="P-loop_NTPase"/>
</dbReference>
<accession>F6BD33</accession>
<comment type="subcellular location">
    <subcellularLocation>
        <location evidence="8">Cytoplasm</location>
    </subcellularLocation>
</comment>
<comment type="catalytic activity">
    <reaction evidence="8 9">
        <text>IMP + L-aspartate + GTP = N(6)-(1,2-dicarboxyethyl)-AMP + GDP + phosphate + 2 H(+)</text>
        <dbReference type="Rhea" id="RHEA:15753"/>
        <dbReference type="ChEBI" id="CHEBI:15378"/>
        <dbReference type="ChEBI" id="CHEBI:29991"/>
        <dbReference type="ChEBI" id="CHEBI:37565"/>
        <dbReference type="ChEBI" id="CHEBI:43474"/>
        <dbReference type="ChEBI" id="CHEBI:57567"/>
        <dbReference type="ChEBI" id="CHEBI:58053"/>
        <dbReference type="ChEBI" id="CHEBI:58189"/>
        <dbReference type="EC" id="6.3.4.4"/>
    </reaction>
</comment>